<dbReference type="PANTHER" id="PTHR10947">
    <property type="entry name" value="PHENYLALANYL-TRNA SYNTHETASE BETA CHAIN AND LEUCINE-RICH REPEAT-CONTAINING PROTEIN 47"/>
    <property type="match status" value="1"/>
</dbReference>
<dbReference type="PANTHER" id="PTHR10947:SF0">
    <property type="entry name" value="PHENYLALANINE--TRNA LIGASE BETA SUBUNIT"/>
    <property type="match status" value="1"/>
</dbReference>
<feature type="domain" description="B5" evidence="16">
    <location>
        <begin position="401"/>
        <end position="477"/>
    </location>
</feature>
<evidence type="ECO:0000259" key="16">
    <source>
        <dbReference type="PROSITE" id="PS51483"/>
    </source>
</evidence>
<dbReference type="EC" id="6.1.1.20" evidence="4"/>
<dbReference type="InterPro" id="IPR005146">
    <property type="entry name" value="B3/B4_tRNA-bd"/>
</dbReference>
<dbReference type="InterPro" id="IPR045060">
    <property type="entry name" value="Phe-tRNA-ligase_IIc_bsu"/>
</dbReference>
<dbReference type="GO" id="GO:0004826">
    <property type="term" value="F:phenylalanine-tRNA ligase activity"/>
    <property type="evidence" value="ECO:0007669"/>
    <property type="project" value="UniProtKB-EC"/>
</dbReference>
<dbReference type="SMART" id="SM00873">
    <property type="entry name" value="B3_4"/>
    <property type="match status" value="1"/>
</dbReference>
<dbReference type="GO" id="GO:0003723">
    <property type="term" value="F:RNA binding"/>
    <property type="evidence" value="ECO:0007669"/>
    <property type="project" value="InterPro"/>
</dbReference>
<dbReference type="Pfam" id="PF03484">
    <property type="entry name" value="B5"/>
    <property type="match status" value="1"/>
</dbReference>
<evidence type="ECO:0000256" key="10">
    <source>
        <dbReference type="ARBA" id="ARBA00022840"/>
    </source>
</evidence>
<dbReference type="Pfam" id="PF18262">
    <property type="entry name" value="PhetRS_B1"/>
    <property type="match status" value="1"/>
</dbReference>
<keyword evidence="15" id="KW-0472">Membrane</keyword>
<dbReference type="InterPro" id="IPR041616">
    <property type="entry name" value="PheRS_beta_core"/>
</dbReference>
<dbReference type="GO" id="GO:0009328">
    <property type="term" value="C:phenylalanine-tRNA ligase complex"/>
    <property type="evidence" value="ECO:0007669"/>
    <property type="project" value="TreeGrafter"/>
</dbReference>
<organism evidence="17 18">
    <name type="scientific">Strongyloides stercoralis</name>
    <name type="common">Threadworm</name>
    <dbReference type="NCBI Taxonomy" id="6248"/>
    <lineage>
        <taxon>Eukaryota</taxon>
        <taxon>Metazoa</taxon>
        <taxon>Ecdysozoa</taxon>
        <taxon>Nematoda</taxon>
        <taxon>Chromadorea</taxon>
        <taxon>Rhabditida</taxon>
        <taxon>Tylenchina</taxon>
        <taxon>Panagrolaimomorpha</taxon>
        <taxon>Strongyloidoidea</taxon>
        <taxon>Strongyloididae</taxon>
        <taxon>Strongyloides</taxon>
    </lineage>
</organism>
<dbReference type="InterPro" id="IPR040659">
    <property type="entry name" value="PhetRS_B1"/>
</dbReference>
<dbReference type="SMART" id="SM00874">
    <property type="entry name" value="B5"/>
    <property type="match status" value="1"/>
</dbReference>
<evidence type="ECO:0000313" key="18">
    <source>
        <dbReference type="WBParaSite" id="TCONS_00004817.p1"/>
    </source>
</evidence>
<dbReference type="Gene3D" id="3.30.930.10">
    <property type="entry name" value="Bira Bifunctional Protein, Domain 2"/>
    <property type="match status" value="1"/>
</dbReference>
<dbReference type="InterPro" id="IPR009061">
    <property type="entry name" value="DNA-bd_dom_put_sf"/>
</dbReference>
<dbReference type="GO" id="GO:0000287">
    <property type="term" value="F:magnesium ion binding"/>
    <property type="evidence" value="ECO:0007669"/>
    <property type="project" value="InterPro"/>
</dbReference>
<dbReference type="CDD" id="cd00769">
    <property type="entry name" value="PheRS_beta_core"/>
    <property type="match status" value="1"/>
</dbReference>
<comment type="cofactor">
    <cofactor evidence="1">
        <name>Mg(2+)</name>
        <dbReference type="ChEBI" id="CHEBI:18420"/>
    </cofactor>
</comment>
<keyword evidence="13" id="KW-0030">Aminoacyl-tRNA synthetase</keyword>
<protein>
    <recommendedName>
        <fullName evidence="5">Phenylalanine--tRNA ligase beta subunit</fullName>
        <ecNumber evidence="4">6.1.1.20</ecNumber>
    </recommendedName>
    <alternativeName>
        <fullName evidence="14">Phenylalanyl-tRNA synthetase beta subunit</fullName>
    </alternativeName>
</protein>
<keyword evidence="12" id="KW-0648">Protein biosynthesis</keyword>
<dbReference type="InterPro" id="IPR005147">
    <property type="entry name" value="tRNA_synthase_B5-dom"/>
</dbReference>
<comment type="similarity">
    <text evidence="3">Belongs to the phenylalanyl-tRNA synthetase beta subunit family. Type 2 subfamily.</text>
</comment>
<evidence type="ECO:0000256" key="2">
    <source>
        <dbReference type="ARBA" id="ARBA00004496"/>
    </source>
</evidence>
<keyword evidence="8" id="KW-0479">Metal-binding</keyword>
<dbReference type="SUPFAM" id="SSF46955">
    <property type="entry name" value="Putative DNA-binding domain"/>
    <property type="match status" value="2"/>
</dbReference>
<evidence type="ECO:0000256" key="12">
    <source>
        <dbReference type="ARBA" id="ARBA00022917"/>
    </source>
</evidence>
<dbReference type="NCBIfam" id="TIGR00471">
    <property type="entry name" value="pheT_arch"/>
    <property type="match status" value="1"/>
</dbReference>
<keyword evidence="11" id="KW-0460">Magnesium</keyword>
<evidence type="ECO:0000256" key="9">
    <source>
        <dbReference type="ARBA" id="ARBA00022741"/>
    </source>
</evidence>
<dbReference type="PROSITE" id="PS51483">
    <property type="entry name" value="B5"/>
    <property type="match status" value="1"/>
</dbReference>
<evidence type="ECO:0000256" key="6">
    <source>
        <dbReference type="ARBA" id="ARBA00022490"/>
    </source>
</evidence>
<keyword evidence="15" id="KW-1133">Transmembrane helix</keyword>
<sequence length="684" mass="77330">IKKIILLNNFTYYLKYYLNSFITIFMDKEKPYAHIIPIIVIVLIIGIIALIFGCFKLKQWRKKKQAEKLKYISLYSKRENGDEVIGKHYVPLDNISVPKTYTKKNKALGKVYDNDEMSDLLDRFGLELDEIVRESVDELDENLLKTGKEIEVDIYKIDIPANRYDLLCHEGLVTALKMFLEKSERVVYKAVDTKNEKNKITVVENFKGQSSIRPFVVGAVLKNVTLNDFIVKNLIDLQEKLHQNLCRRRTLVAIGTHDLDTIEGPFTYEFKKPEEIKFIPLNDTVSMTAPEMFAKFSVDSHLKEYLHILEGQEYYPVIYDKNRIICSLPPIINGDHSKISAKTKNIFIECTGTDFEKCQATVKTIAALFSEYCEEKNVTEMVYIDYTNTECNKKIIKTPEYKDLIVETCSQTINKKLGVNLNDDEIIKVLSKMGHTVTKKQGGGLIVSAVATRTDVLAECDIIEDVGIGYGYDNIIRTNPKDVTYGLPLNMNSITERLRIVMSSMGFTEALTFALMSKDDISLLPGKFDESMVIVSNPKTRDCQAVRTNLIAGLLKTLSHNKIVPMPIKLFEIQDVVVRDADAETGARNIRKIAGIYCNTTAGFEIARGVVDQLLISLNVETSSNGYKFVPGDNPVFFPDRCCQLVGPDSNIIGNIGCLHPLVLKQFSLGMPVCGFELTLENLL</sequence>
<dbReference type="InterPro" id="IPR004531">
    <property type="entry name" value="Phe-tRNA-synth_IIc_bsu_arc_euk"/>
</dbReference>
<keyword evidence="15" id="KW-0812">Transmembrane</keyword>
<keyword evidence="7" id="KW-0436">Ligase</keyword>
<dbReference type="SUPFAM" id="SSF55681">
    <property type="entry name" value="Class II aaRS and biotin synthetases"/>
    <property type="match status" value="1"/>
</dbReference>
<feature type="transmembrane region" description="Helical" evidence="15">
    <location>
        <begin position="35"/>
        <end position="55"/>
    </location>
</feature>
<keyword evidence="17" id="KW-1185">Reference proteome</keyword>
<evidence type="ECO:0000313" key="17">
    <source>
        <dbReference type="Proteomes" id="UP000035681"/>
    </source>
</evidence>
<dbReference type="Pfam" id="PF03483">
    <property type="entry name" value="B3_4"/>
    <property type="match status" value="1"/>
</dbReference>
<comment type="subcellular location">
    <subcellularLocation>
        <location evidence="2">Cytoplasm</location>
    </subcellularLocation>
</comment>
<dbReference type="SUPFAM" id="SSF56037">
    <property type="entry name" value="PheT/TilS domain"/>
    <property type="match status" value="1"/>
</dbReference>
<dbReference type="Proteomes" id="UP000035681">
    <property type="component" value="Unplaced"/>
</dbReference>
<evidence type="ECO:0000256" key="11">
    <source>
        <dbReference type="ARBA" id="ARBA00022842"/>
    </source>
</evidence>
<reference evidence="18" key="1">
    <citation type="submission" date="2024-02" db="UniProtKB">
        <authorList>
            <consortium name="WormBaseParasite"/>
        </authorList>
    </citation>
    <scope>IDENTIFICATION</scope>
</reference>
<evidence type="ECO:0000256" key="14">
    <source>
        <dbReference type="ARBA" id="ARBA00033189"/>
    </source>
</evidence>
<dbReference type="GO" id="GO:0005524">
    <property type="term" value="F:ATP binding"/>
    <property type="evidence" value="ECO:0007669"/>
    <property type="project" value="UniProtKB-KW"/>
</dbReference>
<evidence type="ECO:0000256" key="8">
    <source>
        <dbReference type="ARBA" id="ARBA00022723"/>
    </source>
</evidence>
<dbReference type="Pfam" id="PF17759">
    <property type="entry name" value="tRNA_synthFbeta"/>
    <property type="match status" value="1"/>
</dbReference>
<evidence type="ECO:0000256" key="4">
    <source>
        <dbReference type="ARBA" id="ARBA00012814"/>
    </source>
</evidence>
<dbReference type="InterPro" id="IPR045864">
    <property type="entry name" value="aa-tRNA-synth_II/BPL/LPL"/>
</dbReference>
<keyword evidence="10" id="KW-0067">ATP-binding</keyword>
<accession>A0AAF5D0K8</accession>
<dbReference type="Gene3D" id="3.30.56.10">
    <property type="match status" value="2"/>
</dbReference>
<dbReference type="GO" id="GO:0006432">
    <property type="term" value="P:phenylalanyl-tRNA aminoacylation"/>
    <property type="evidence" value="ECO:0007669"/>
    <property type="project" value="InterPro"/>
</dbReference>
<keyword evidence="6" id="KW-0963">Cytoplasm</keyword>
<name>A0AAF5D0K8_STRER</name>
<evidence type="ECO:0000256" key="5">
    <source>
        <dbReference type="ARBA" id="ARBA00017032"/>
    </source>
</evidence>
<evidence type="ECO:0000256" key="7">
    <source>
        <dbReference type="ARBA" id="ARBA00022598"/>
    </source>
</evidence>
<evidence type="ECO:0000256" key="15">
    <source>
        <dbReference type="SAM" id="Phobius"/>
    </source>
</evidence>
<evidence type="ECO:0000256" key="13">
    <source>
        <dbReference type="ARBA" id="ARBA00023146"/>
    </source>
</evidence>
<dbReference type="AlphaFoldDB" id="A0AAF5D0K8"/>
<evidence type="ECO:0000256" key="1">
    <source>
        <dbReference type="ARBA" id="ARBA00001946"/>
    </source>
</evidence>
<dbReference type="WBParaSite" id="TCONS_00004817.p1">
    <property type="protein sequence ID" value="TCONS_00004817.p1"/>
    <property type="gene ID" value="XLOC_002881"/>
</dbReference>
<dbReference type="Gene3D" id="3.50.40.10">
    <property type="entry name" value="Phenylalanyl-trna Synthetase, Chain B, domain 3"/>
    <property type="match status" value="1"/>
</dbReference>
<evidence type="ECO:0000256" key="3">
    <source>
        <dbReference type="ARBA" id="ARBA00007438"/>
    </source>
</evidence>
<proteinExistence type="inferred from homology"/>
<keyword evidence="9" id="KW-0547">Nucleotide-binding</keyword>
<dbReference type="InterPro" id="IPR020825">
    <property type="entry name" value="Phe-tRNA_synthase-like_B3/B4"/>
</dbReference>
<dbReference type="FunFam" id="3.50.40.10:FF:000002">
    <property type="entry name" value="phenylalanine--tRNA ligase beta subunit"/>
    <property type="match status" value="1"/>
</dbReference>